<dbReference type="STRING" id="400682.A0A1X7V5A4"/>
<feature type="signal peptide" evidence="10">
    <location>
        <begin position="1"/>
        <end position="18"/>
    </location>
</feature>
<dbReference type="EnsemblMetazoa" id="Aqu2.1.35141_001">
    <property type="protein sequence ID" value="Aqu2.1.35141_001"/>
    <property type="gene ID" value="Aqu2.1.35141"/>
</dbReference>
<reference evidence="13" key="1">
    <citation type="journal article" date="2010" name="Nature">
        <title>The Amphimedon queenslandica genome and the evolution of animal complexity.</title>
        <authorList>
            <person name="Srivastava M."/>
            <person name="Simakov O."/>
            <person name="Chapman J."/>
            <person name="Fahey B."/>
            <person name="Gauthier M.E."/>
            <person name="Mitros T."/>
            <person name="Richards G.S."/>
            <person name="Conaco C."/>
            <person name="Dacre M."/>
            <person name="Hellsten U."/>
            <person name="Larroux C."/>
            <person name="Putnam N.H."/>
            <person name="Stanke M."/>
            <person name="Adamska M."/>
            <person name="Darling A."/>
            <person name="Degnan S.M."/>
            <person name="Oakley T.H."/>
            <person name="Plachetzki D.C."/>
            <person name="Zhai Y."/>
            <person name="Adamski M."/>
            <person name="Calcino A."/>
            <person name="Cummins S.F."/>
            <person name="Goodstein D.M."/>
            <person name="Harris C."/>
            <person name="Jackson D.J."/>
            <person name="Leys S.P."/>
            <person name="Shu S."/>
            <person name="Woodcroft B.J."/>
            <person name="Vervoort M."/>
            <person name="Kosik K.S."/>
            <person name="Manning G."/>
            <person name="Degnan B.M."/>
            <person name="Rokhsar D.S."/>
        </authorList>
    </citation>
    <scope>NUCLEOTIDE SEQUENCE [LARGE SCALE GENOMIC DNA]</scope>
</reference>
<keyword evidence="4 9" id="KW-0378">Hydrolase</keyword>
<accession>A0A1X7V5A4</accession>
<dbReference type="InterPro" id="IPR001461">
    <property type="entry name" value="Aspartic_peptidase_A1"/>
</dbReference>
<comment type="similarity">
    <text evidence="1 9">Belongs to the peptidase A1 family.</text>
</comment>
<dbReference type="FunFam" id="2.40.70.10:FF:000008">
    <property type="entry name" value="Cathepsin D"/>
    <property type="match status" value="1"/>
</dbReference>
<keyword evidence="13" id="KW-1185">Reference proteome</keyword>
<dbReference type="Proteomes" id="UP000007879">
    <property type="component" value="Unassembled WGS sequence"/>
</dbReference>
<dbReference type="PANTHER" id="PTHR47966">
    <property type="entry name" value="BETA-SITE APP-CLEAVING ENZYME, ISOFORM A-RELATED"/>
    <property type="match status" value="1"/>
</dbReference>
<dbReference type="PROSITE" id="PS51767">
    <property type="entry name" value="PEPTIDASE_A1"/>
    <property type="match status" value="1"/>
</dbReference>
<evidence type="ECO:0000256" key="4">
    <source>
        <dbReference type="ARBA" id="ARBA00022801"/>
    </source>
</evidence>
<evidence type="ECO:0000313" key="12">
    <source>
        <dbReference type="EnsemblMetazoa" id="Aqu2.1.35141_001"/>
    </source>
</evidence>
<dbReference type="Gene3D" id="2.60.40.1960">
    <property type="match status" value="1"/>
</dbReference>
<dbReference type="InParanoid" id="A0A1X7V5A4"/>
<dbReference type="InterPro" id="IPR021109">
    <property type="entry name" value="Peptidase_aspartic_dom_sf"/>
</dbReference>
<reference evidence="12" key="2">
    <citation type="submission" date="2017-05" db="UniProtKB">
        <authorList>
            <consortium name="EnsemblMetazoa"/>
        </authorList>
    </citation>
    <scope>IDENTIFICATION</scope>
</reference>
<dbReference type="EnsemblMetazoa" id="XM_003385563.3">
    <property type="protein sequence ID" value="XP_003385611.1"/>
    <property type="gene ID" value="LOC100634519"/>
</dbReference>
<evidence type="ECO:0000256" key="7">
    <source>
        <dbReference type="PIRSR" id="PIRSR601461-1"/>
    </source>
</evidence>
<dbReference type="Gene3D" id="2.40.70.10">
    <property type="entry name" value="Acid Proteases"/>
    <property type="match status" value="2"/>
</dbReference>
<evidence type="ECO:0000256" key="1">
    <source>
        <dbReference type="ARBA" id="ARBA00007447"/>
    </source>
</evidence>
<evidence type="ECO:0000259" key="11">
    <source>
        <dbReference type="PROSITE" id="PS51767"/>
    </source>
</evidence>
<evidence type="ECO:0000256" key="6">
    <source>
        <dbReference type="ARBA" id="ARBA00023180"/>
    </source>
</evidence>
<keyword evidence="2 9" id="KW-0645">Protease</keyword>
<feature type="domain" description="Peptidase A1" evidence="11">
    <location>
        <begin position="72"/>
        <end position="384"/>
    </location>
</feature>
<feature type="active site" evidence="7">
    <location>
        <position position="276"/>
    </location>
</feature>
<dbReference type="GO" id="GO:0006508">
    <property type="term" value="P:proteolysis"/>
    <property type="evidence" value="ECO:0007669"/>
    <property type="project" value="UniProtKB-KW"/>
</dbReference>
<dbReference type="InterPro" id="IPR033121">
    <property type="entry name" value="PEPTIDASE_A1"/>
</dbReference>
<dbReference type="AlphaFoldDB" id="A0A1X7V5A4"/>
<dbReference type="InterPro" id="IPR001969">
    <property type="entry name" value="Aspartic_peptidase_AS"/>
</dbReference>
<feature type="disulfide bond" evidence="8">
    <location>
        <begin position="310"/>
        <end position="343"/>
    </location>
</feature>
<evidence type="ECO:0000256" key="3">
    <source>
        <dbReference type="ARBA" id="ARBA00022750"/>
    </source>
</evidence>
<feature type="disulfide bond" evidence="8">
    <location>
        <begin position="103"/>
        <end position="110"/>
    </location>
</feature>
<dbReference type="PANTHER" id="PTHR47966:SF51">
    <property type="entry name" value="BETA-SITE APP-CLEAVING ENZYME, ISOFORM A-RELATED"/>
    <property type="match status" value="1"/>
</dbReference>
<dbReference type="FunFam" id="2.40.70.10:FF:000002">
    <property type="entry name" value="Vacuolar aspartic proteinase"/>
    <property type="match status" value="1"/>
</dbReference>
<dbReference type="PRINTS" id="PR00792">
    <property type="entry name" value="PEPSIN"/>
</dbReference>
<dbReference type="PROSITE" id="PS00141">
    <property type="entry name" value="ASP_PROTEASE"/>
    <property type="match status" value="2"/>
</dbReference>
<feature type="active site" evidence="7">
    <location>
        <position position="90"/>
    </location>
</feature>
<sequence length="389" mass="42020">MSILSLFALLLAVSYATSIPLYRFKSAYETHRRDGRITMRDVARGLEQKYSRNLPGYVGDDEPMKDYLMAQYYGPISLGTPDQDFNCMFDTGSSNLWVPSKKCGLLDIACRLHNKYDSTKSSTYIANGTKFSLQYGSGATSGFFSTDNMKIGNSTITKQSIGEATHEPGVAFVAAKFDGICGMAYPAISAERQTPFFDNMISQNLVNAGMFGVFLSADTSASLGGDLNLGGPNEKYYTGDFNYVPLTSKTYYMIKVDGMNAGNLSLCDGGCNGIVDTGTSLIAGPTAEVTKIATAIGAKSTLAGEYTIDCTKVPSLPDVTITIAGQKYTLTGKDYVLNVEGQCLLGFMGINLPDQLKNSWILGDVLIRVYYTVFDYSGGRVGFAPSKQN</sequence>
<feature type="disulfide bond" evidence="8">
    <location>
        <begin position="267"/>
        <end position="271"/>
    </location>
</feature>
<dbReference type="OrthoDB" id="771136at2759"/>
<protein>
    <recommendedName>
        <fullName evidence="11">Peptidase A1 domain-containing protein</fullName>
    </recommendedName>
</protein>
<evidence type="ECO:0000256" key="8">
    <source>
        <dbReference type="PIRSR" id="PIRSR601461-2"/>
    </source>
</evidence>
<gene>
    <name evidence="12" type="primary">100634519</name>
</gene>
<keyword evidence="5 8" id="KW-1015">Disulfide bond</keyword>
<evidence type="ECO:0000256" key="2">
    <source>
        <dbReference type="ARBA" id="ARBA00022670"/>
    </source>
</evidence>
<proteinExistence type="inferred from homology"/>
<dbReference type="GO" id="GO:0004190">
    <property type="term" value="F:aspartic-type endopeptidase activity"/>
    <property type="evidence" value="ECO:0007669"/>
    <property type="project" value="UniProtKB-KW"/>
</dbReference>
<keyword evidence="6" id="KW-0325">Glycoprotein</keyword>
<dbReference type="eggNOG" id="KOG1339">
    <property type="taxonomic scope" value="Eukaryota"/>
</dbReference>
<evidence type="ECO:0000256" key="5">
    <source>
        <dbReference type="ARBA" id="ARBA00023157"/>
    </source>
</evidence>
<keyword evidence="3 9" id="KW-0064">Aspartyl protease</keyword>
<dbReference type="Pfam" id="PF00026">
    <property type="entry name" value="Asp"/>
    <property type="match status" value="1"/>
</dbReference>
<evidence type="ECO:0000256" key="9">
    <source>
        <dbReference type="RuleBase" id="RU000454"/>
    </source>
</evidence>
<name>A0A1X7V5A4_AMPQE</name>
<evidence type="ECO:0000313" key="13">
    <source>
        <dbReference type="Proteomes" id="UP000007879"/>
    </source>
</evidence>
<dbReference type="KEGG" id="aqu:100634519"/>
<dbReference type="OMA" id="RIMNYIN"/>
<keyword evidence="10" id="KW-0732">Signal</keyword>
<evidence type="ECO:0000256" key="10">
    <source>
        <dbReference type="SAM" id="SignalP"/>
    </source>
</evidence>
<feature type="chain" id="PRO_5010873044" description="Peptidase A1 domain-containing protein" evidence="10">
    <location>
        <begin position="19"/>
        <end position="389"/>
    </location>
</feature>
<dbReference type="SUPFAM" id="SSF50630">
    <property type="entry name" value="Acid proteases"/>
    <property type="match status" value="1"/>
</dbReference>
<organism evidence="12">
    <name type="scientific">Amphimedon queenslandica</name>
    <name type="common">Sponge</name>
    <dbReference type="NCBI Taxonomy" id="400682"/>
    <lineage>
        <taxon>Eukaryota</taxon>
        <taxon>Metazoa</taxon>
        <taxon>Porifera</taxon>
        <taxon>Demospongiae</taxon>
        <taxon>Heteroscleromorpha</taxon>
        <taxon>Haplosclerida</taxon>
        <taxon>Niphatidae</taxon>
        <taxon>Amphimedon</taxon>
    </lineage>
</organism>